<keyword evidence="5 6" id="KW-0472">Membrane</keyword>
<feature type="transmembrane region" description="Helical" evidence="6">
    <location>
        <begin position="21"/>
        <end position="50"/>
    </location>
</feature>
<dbReference type="WBParaSite" id="nRc.2.0.1.t06686-RA">
    <property type="protein sequence ID" value="nRc.2.0.1.t06686-RA"/>
    <property type="gene ID" value="nRc.2.0.1.g06686"/>
</dbReference>
<evidence type="ECO:0000256" key="4">
    <source>
        <dbReference type="ARBA" id="ARBA00022989"/>
    </source>
</evidence>
<evidence type="ECO:0000256" key="5">
    <source>
        <dbReference type="ARBA" id="ARBA00023136"/>
    </source>
</evidence>
<dbReference type="InterPro" id="IPR004345">
    <property type="entry name" value="TB2_DP1_HVA22"/>
</dbReference>
<dbReference type="Proteomes" id="UP000887565">
    <property type="component" value="Unplaced"/>
</dbReference>
<name>A0A915HZK0_ROMCU</name>
<dbReference type="OMA" id="WLCKVIL"/>
<feature type="transmembrane region" description="Helical" evidence="6">
    <location>
        <begin position="70"/>
        <end position="86"/>
    </location>
</feature>
<evidence type="ECO:0000256" key="2">
    <source>
        <dbReference type="ARBA" id="ARBA00008573"/>
    </source>
</evidence>
<evidence type="ECO:0000256" key="6">
    <source>
        <dbReference type="RuleBase" id="RU362006"/>
    </source>
</evidence>
<dbReference type="GO" id="GO:0016020">
    <property type="term" value="C:membrane"/>
    <property type="evidence" value="ECO:0007669"/>
    <property type="project" value="UniProtKB-SubCell"/>
</dbReference>
<comment type="similarity">
    <text evidence="2 6">Belongs to the DP1 family.</text>
</comment>
<organism evidence="7 8">
    <name type="scientific">Romanomermis culicivorax</name>
    <name type="common">Nematode worm</name>
    <dbReference type="NCBI Taxonomy" id="13658"/>
    <lineage>
        <taxon>Eukaryota</taxon>
        <taxon>Metazoa</taxon>
        <taxon>Ecdysozoa</taxon>
        <taxon>Nematoda</taxon>
        <taxon>Enoplea</taxon>
        <taxon>Dorylaimia</taxon>
        <taxon>Mermithida</taxon>
        <taxon>Mermithoidea</taxon>
        <taxon>Mermithidae</taxon>
        <taxon>Romanomermis</taxon>
    </lineage>
</organism>
<dbReference type="PANTHER" id="PTHR12300:SF161">
    <property type="entry name" value="RECEPTOR EXPRESSION-ENHANCING PROTEIN"/>
    <property type="match status" value="1"/>
</dbReference>
<evidence type="ECO:0000313" key="7">
    <source>
        <dbReference type="Proteomes" id="UP000887565"/>
    </source>
</evidence>
<keyword evidence="3 6" id="KW-0812">Transmembrane</keyword>
<evidence type="ECO:0000256" key="3">
    <source>
        <dbReference type="ARBA" id="ARBA00022692"/>
    </source>
</evidence>
<dbReference type="AlphaFoldDB" id="A0A915HZK0"/>
<evidence type="ECO:0000313" key="8">
    <source>
        <dbReference type="WBParaSite" id="nRc.2.0.1.t06686-RA"/>
    </source>
</evidence>
<keyword evidence="7" id="KW-1185">Reference proteome</keyword>
<protein>
    <recommendedName>
        <fullName evidence="6">Receptor expression-enhancing protein</fullName>
    </recommendedName>
</protein>
<sequence length="104" mass="12059">KTKHETVPKKITDILDIFHPSISGIVAIVALYMTFGYFAELVCNFVGFVYPAYMSIKAVESSQKLDDTQWLTYWIIFALFSVLEFAEETIVDYFPIYWLCKVIL</sequence>
<reference evidence="8" key="1">
    <citation type="submission" date="2022-11" db="UniProtKB">
        <authorList>
            <consortium name="WormBaseParasite"/>
        </authorList>
    </citation>
    <scope>IDENTIFICATION</scope>
</reference>
<proteinExistence type="inferred from homology"/>
<comment type="subcellular location">
    <subcellularLocation>
        <location evidence="1 6">Membrane</location>
        <topology evidence="1 6">Multi-pass membrane protein</topology>
    </subcellularLocation>
</comment>
<evidence type="ECO:0000256" key="1">
    <source>
        <dbReference type="ARBA" id="ARBA00004141"/>
    </source>
</evidence>
<accession>A0A915HZK0</accession>
<dbReference type="Pfam" id="PF03134">
    <property type="entry name" value="TB2_DP1_HVA22"/>
    <property type="match status" value="1"/>
</dbReference>
<dbReference type="PANTHER" id="PTHR12300">
    <property type="entry name" value="HVA22-LIKE PROTEINS"/>
    <property type="match status" value="1"/>
</dbReference>
<keyword evidence="4 6" id="KW-1133">Transmembrane helix</keyword>